<accession>A0A9W8JKN0</accession>
<evidence type="ECO:0000256" key="1">
    <source>
        <dbReference type="SAM" id="MobiDB-lite"/>
    </source>
</evidence>
<comment type="caution">
    <text evidence="2">The sequence shown here is derived from an EMBL/GenBank/DDBJ whole genome shotgun (WGS) entry which is preliminary data.</text>
</comment>
<proteinExistence type="predicted"/>
<keyword evidence="3" id="KW-1185">Reference proteome</keyword>
<dbReference type="AlphaFoldDB" id="A0A9W8JKN0"/>
<dbReference type="EMBL" id="JANBPK010000117">
    <property type="protein sequence ID" value="KAJ2936272.1"/>
    <property type="molecule type" value="Genomic_DNA"/>
</dbReference>
<organism evidence="2 3">
    <name type="scientific">Candolleomyces eurysporus</name>
    <dbReference type="NCBI Taxonomy" id="2828524"/>
    <lineage>
        <taxon>Eukaryota</taxon>
        <taxon>Fungi</taxon>
        <taxon>Dikarya</taxon>
        <taxon>Basidiomycota</taxon>
        <taxon>Agaricomycotina</taxon>
        <taxon>Agaricomycetes</taxon>
        <taxon>Agaricomycetidae</taxon>
        <taxon>Agaricales</taxon>
        <taxon>Agaricineae</taxon>
        <taxon>Psathyrellaceae</taxon>
        <taxon>Candolleomyces</taxon>
    </lineage>
</organism>
<feature type="compositionally biased region" description="Polar residues" evidence="1">
    <location>
        <begin position="54"/>
        <end position="64"/>
    </location>
</feature>
<protein>
    <submittedName>
        <fullName evidence="2">Uncharacterized protein</fullName>
    </submittedName>
</protein>
<evidence type="ECO:0000313" key="2">
    <source>
        <dbReference type="EMBL" id="KAJ2936272.1"/>
    </source>
</evidence>
<dbReference type="OrthoDB" id="10446515at2759"/>
<sequence>MCENNAIDVAGTGKYRRKLKADYIQALLRSRGIENNVGEGDRGGNRVKSPGGLESQQAPSSPNQVEWGAGMASLSALLPTRAPSLIFGVDSLDGEGQSLHIPPEAIAAQESSRLENETFMPMEEDEEHSEAARHETDAFMPMEEDETMNATYSPIEDVEMTPVRRRSPKMIGVHLLDTPKSWHSAKEIRFACDENGSVDLDKLAAELGSPDRAIQAVTPKKPGVYYRYSNILDPREMEDLLHNNTLRVTFCKSKKV</sequence>
<feature type="non-terminal residue" evidence="2">
    <location>
        <position position="1"/>
    </location>
</feature>
<reference evidence="2" key="1">
    <citation type="submission" date="2022-06" db="EMBL/GenBank/DDBJ databases">
        <title>Genome Sequence of Candolleomyces eurysporus.</title>
        <authorList>
            <person name="Buettner E."/>
        </authorList>
    </citation>
    <scope>NUCLEOTIDE SEQUENCE</scope>
    <source>
        <strain evidence="2">VTCC 930004</strain>
    </source>
</reference>
<gene>
    <name evidence="2" type="ORF">H1R20_g820</name>
</gene>
<dbReference type="Proteomes" id="UP001140091">
    <property type="component" value="Unassembled WGS sequence"/>
</dbReference>
<feature type="region of interest" description="Disordered" evidence="1">
    <location>
        <begin position="34"/>
        <end position="65"/>
    </location>
</feature>
<name>A0A9W8JKN0_9AGAR</name>
<evidence type="ECO:0000313" key="3">
    <source>
        <dbReference type="Proteomes" id="UP001140091"/>
    </source>
</evidence>